<protein>
    <submittedName>
        <fullName evidence="4">NAD(P)H nitroreductase</fullName>
    </submittedName>
</protein>
<dbReference type="InterPro" id="IPR000415">
    <property type="entry name" value="Nitroreductase-like"/>
</dbReference>
<gene>
    <name evidence="4" type="ORF">ATN84_20770</name>
</gene>
<keyword evidence="5" id="KW-1185">Reference proteome</keyword>
<accession>A0A135HPH9</accession>
<sequence length="205" mass="22134">MKNEIVSAIENRVSTNLFDPLRSLAEEEIHELARLATRAPTAYNLQNWRFIAVSTPEAKARLQATAYGQAKVADAAVTYIICGQMPSHEALGERLKPAVEAGIMPAAVAQSWTDAVKRTYAGDPQMRRDEAIRTASLTGAFLMFAAAAHGLATGPMVGFDPALVVREFGLAADEIPVMLMAVGHPAEGNWPQKPRLPVSRVLETV</sequence>
<evidence type="ECO:0000256" key="1">
    <source>
        <dbReference type="ARBA" id="ARBA00007118"/>
    </source>
</evidence>
<feature type="domain" description="Nitroreductase" evidence="3">
    <location>
        <begin position="9"/>
        <end position="184"/>
    </location>
</feature>
<keyword evidence="2" id="KW-0560">Oxidoreductase</keyword>
<dbReference type="AlphaFoldDB" id="A0A135HPH9"/>
<evidence type="ECO:0000256" key="2">
    <source>
        <dbReference type="ARBA" id="ARBA00023002"/>
    </source>
</evidence>
<reference evidence="4 5" key="1">
    <citation type="submission" date="2015-11" db="EMBL/GenBank/DDBJ databases">
        <title>Draft genome sequence of Paramesorhizobium deserti A-3-E, a strain highly resistant to diverse beta-lactam antibiotics.</title>
        <authorList>
            <person name="Lv R."/>
            <person name="Yang X."/>
            <person name="Fang N."/>
            <person name="Guo J."/>
            <person name="Luo X."/>
            <person name="Peng F."/>
            <person name="Yang R."/>
            <person name="Cui Y."/>
            <person name="Fang C."/>
            <person name="Song Y."/>
        </authorList>
    </citation>
    <scope>NUCLEOTIDE SEQUENCE [LARGE SCALE GENOMIC DNA]</scope>
    <source>
        <strain evidence="4 5">A-3-E</strain>
    </source>
</reference>
<name>A0A135HPH9_9HYPH</name>
<evidence type="ECO:0000313" key="5">
    <source>
        <dbReference type="Proteomes" id="UP000070107"/>
    </source>
</evidence>
<dbReference type="InterPro" id="IPR029479">
    <property type="entry name" value="Nitroreductase"/>
</dbReference>
<dbReference type="Gene3D" id="3.40.109.10">
    <property type="entry name" value="NADH Oxidase"/>
    <property type="match status" value="1"/>
</dbReference>
<dbReference type="SUPFAM" id="SSF55469">
    <property type="entry name" value="FMN-dependent nitroreductase-like"/>
    <property type="match status" value="1"/>
</dbReference>
<dbReference type="GO" id="GO:0016491">
    <property type="term" value="F:oxidoreductase activity"/>
    <property type="evidence" value="ECO:0007669"/>
    <property type="project" value="UniProtKB-KW"/>
</dbReference>
<dbReference type="Pfam" id="PF00881">
    <property type="entry name" value="Nitroreductase"/>
    <property type="match status" value="1"/>
</dbReference>
<dbReference type="RefSeq" id="WP_068884894.1">
    <property type="nucleotide sequence ID" value="NZ_LNTU01000039.1"/>
</dbReference>
<organism evidence="4 5">
    <name type="scientific">Paramesorhizobium deserti</name>
    <dbReference type="NCBI Taxonomy" id="1494590"/>
    <lineage>
        <taxon>Bacteria</taxon>
        <taxon>Pseudomonadati</taxon>
        <taxon>Pseudomonadota</taxon>
        <taxon>Alphaproteobacteria</taxon>
        <taxon>Hyphomicrobiales</taxon>
        <taxon>Phyllobacteriaceae</taxon>
        <taxon>Paramesorhizobium</taxon>
    </lineage>
</organism>
<dbReference type="Proteomes" id="UP000070107">
    <property type="component" value="Unassembled WGS sequence"/>
</dbReference>
<dbReference type="PANTHER" id="PTHR43673">
    <property type="entry name" value="NAD(P)H NITROREDUCTASE YDGI-RELATED"/>
    <property type="match status" value="1"/>
</dbReference>
<evidence type="ECO:0000259" key="3">
    <source>
        <dbReference type="Pfam" id="PF00881"/>
    </source>
</evidence>
<comment type="similarity">
    <text evidence="1">Belongs to the nitroreductase family.</text>
</comment>
<dbReference type="EMBL" id="LNTU01000039">
    <property type="protein sequence ID" value="KXF75114.1"/>
    <property type="molecule type" value="Genomic_DNA"/>
</dbReference>
<proteinExistence type="inferred from homology"/>
<dbReference type="OrthoDB" id="9784375at2"/>
<dbReference type="STRING" id="1494590.ATN84_20770"/>
<comment type="caution">
    <text evidence="4">The sequence shown here is derived from an EMBL/GenBank/DDBJ whole genome shotgun (WGS) entry which is preliminary data.</text>
</comment>
<evidence type="ECO:0000313" key="4">
    <source>
        <dbReference type="EMBL" id="KXF75114.1"/>
    </source>
</evidence>